<keyword evidence="4" id="KW-1185">Reference proteome</keyword>
<dbReference type="OrthoDB" id="2989509at2"/>
<feature type="transmembrane region" description="Helical" evidence="2">
    <location>
        <begin position="48"/>
        <end position="72"/>
    </location>
</feature>
<keyword evidence="2" id="KW-1133">Transmembrane helix</keyword>
<dbReference type="Proteomes" id="UP000184386">
    <property type="component" value="Unassembled WGS sequence"/>
</dbReference>
<reference evidence="3 4" key="1">
    <citation type="submission" date="2016-11" db="EMBL/GenBank/DDBJ databases">
        <authorList>
            <person name="Jaros S."/>
            <person name="Januszkiewicz K."/>
            <person name="Wedrychowicz H."/>
        </authorList>
    </citation>
    <scope>NUCLEOTIDE SEQUENCE [LARGE SCALE GENOMIC DNA]</scope>
    <source>
        <strain evidence="3 4">DSM 15929</strain>
    </source>
</reference>
<keyword evidence="2" id="KW-0812">Transmembrane</keyword>
<evidence type="ECO:0008006" key="5">
    <source>
        <dbReference type="Google" id="ProtNLM"/>
    </source>
</evidence>
<dbReference type="RefSeq" id="WP_073278190.1">
    <property type="nucleotide sequence ID" value="NZ_FRAC01000019.1"/>
</dbReference>
<accession>A0A1M6W2U5</accession>
<proteinExistence type="predicted"/>
<organism evidence="3 4">
    <name type="scientific">Anaerocolumna jejuensis DSM 15929</name>
    <dbReference type="NCBI Taxonomy" id="1121322"/>
    <lineage>
        <taxon>Bacteria</taxon>
        <taxon>Bacillati</taxon>
        <taxon>Bacillota</taxon>
        <taxon>Clostridia</taxon>
        <taxon>Lachnospirales</taxon>
        <taxon>Lachnospiraceae</taxon>
        <taxon>Anaerocolumna</taxon>
    </lineage>
</organism>
<gene>
    <name evidence="3" type="ORF">SAMN02745136_03558</name>
</gene>
<sequence>MNIFKDRKEHSSEEHSPMKHMLHMILCCGLPVIIILSLPFIARISPPVAGILGVIAPFICPVMMGTMIFMMFRRGKHSCCEETDTDSSRTLPQNDKPVN</sequence>
<feature type="transmembrane region" description="Helical" evidence="2">
    <location>
        <begin position="21"/>
        <end position="42"/>
    </location>
</feature>
<dbReference type="AlphaFoldDB" id="A0A1M6W2U5"/>
<evidence type="ECO:0000256" key="1">
    <source>
        <dbReference type="SAM" id="MobiDB-lite"/>
    </source>
</evidence>
<evidence type="ECO:0000313" key="4">
    <source>
        <dbReference type="Proteomes" id="UP000184386"/>
    </source>
</evidence>
<protein>
    <recommendedName>
        <fullName evidence="5">DUF2933 domain-containing protein</fullName>
    </recommendedName>
</protein>
<evidence type="ECO:0000256" key="2">
    <source>
        <dbReference type="SAM" id="Phobius"/>
    </source>
</evidence>
<feature type="region of interest" description="Disordered" evidence="1">
    <location>
        <begin position="80"/>
        <end position="99"/>
    </location>
</feature>
<dbReference type="EMBL" id="FRAC01000019">
    <property type="protein sequence ID" value="SHK87999.1"/>
    <property type="molecule type" value="Genomic_DNA"/>
</dbReference>
<name>A0A1M6W2U5_9FIRM</name>
<keyword evidence="2" id="KW-0472">Membrane</keyword>
<evidence type="ECO:0000313" key="3">
    <source>
        <dbReference type="EMBL" id="SHK87999.1"/>
    </source>
</evidence>